<accession>F4L8D2</accession>
<feature type="compositionally biased region" description="Polar residues" evidence="1">
    <location>
        <begin position="86"/>
        <end position="95"/>
    </location>
</feature>
<feature type="region of interest" description="Disordered" evidence="1">
    <location>
        <begin position="1"/>
        <end position="108"/>
    </location>
</feature>
<feature type="compositionally biased region" description="Basic and acidic residues" evidence="1">
    <location>
        <begin position="1"/>
        <end position="10"/>
    </location>
</feature>
<evidence type="ECO:0000313" key="2">
    <source>
        <dbReference type="EMBL" id="AEE54640.1"/>
    </source>
</evidence>
<dbReference type="HOGENOM" id="CLU_1719794_0_0_10"/>
<dbReference type="KEGG" id="hhy:Halhy_6830"/>
<dbReference type="RefSeq" id="WP_013769156.1">
    <property type="nucleotide sequence ID" value="NC_015513.1"/>
</dbReference>
<protein>
    <submittedName>
        <fullName evidence="2">Uncharacterized protein</fullName>
    </submittedName>
</protein>
<reference key="2">
    <citation type="submission" date="2011-04" db="EMBL/GenBank/DDBJ databases">
        <title>Complete sequence of plasmid 3 of Haliscomenobacter hydrossis DSM 1100.</title>
        <authorList>
            <consortium name="US DOE Joint Genome Institute (JGI-PGF)"/>
            <person name="Lucas S."/>
            <person name="Han J."/>
            <person name="Lapidus A."/>
            <person name="Bruce D."/>
            <person name="Goodwin L."/>
            <person name="Pitluck S."/>
            <person name="Peters L."/>
            <person name="Kyrpides N."/>
            <person name="Mavromatis K."/>
            <person name="Ivanova N."/>
            <person name="Ovchinnikova G."/>
            <person name="Pagani I."/>
            <person name="Daligault H."/>
            <person name="Detter J.C."/>
            <person name="Han C."/>
            <person name="Land M."/>
            <person name="Hauser L."/>
            <person name="Markowitz V."/>
            <person name="Cheng J.-F."/>
            <person name="Hugenholtz P."/>
            <person name="Woyke T."/>
            <person name="Wu D."/>
            <person name="Verbarg S."/>
            <person name="Frueling A."/>
            <person name="Brambilla E."/>
            <person name="Klenk H.-P."/>
            <person name="Eisen J.A."/>
        </authorList>
    </citation>
    <scope>NUCLEOTIDE SEQUENCE</scope>
    <source>
        <strain>DSM 1100</strain>
    </source>
</reference>
<dbReference type="Proteomes" id="UP000008461">
    <property type="component" value="Plasmid pHALHY03"/>
</dbReference>
<reference evidence="2 3" key="1">
    <citation type="journal article" date="2011" name="Stand. Genomic Sci.">
        <title>Complete genome sequence of Haliscomenobacter hydrossis type strain (O).</title>
        <authorList>
            <consortium name="US DOE Joint Genome Institute (JGI-PGF)"/>
            <person name="Daligault H."/>
            <person name="Lapidus A."/>
            <person name="Zeytun A."/>
            <person name="Nolan M."/>
            <person name="Lucas S."/>
            <person name="Del Rio T.G."/>
            <person name="Tice H."/>
            <person name="Cheng J.F."/>
            <person name="Tapia R."/>
            <person name="Han C."/>
            <person name="Goodwin L."/>
            <person name="Pitluck S."/>
            <person name="Liolios K."/>
            <person name="Pagani I."/>
            <person name="Ivanova N."/>
            <person name="Huntemann M."/>
            <person name="Mavromatis K."/>
            <person name="Mikhailova N."/>
            <person name="Pati A."/>
            <person name="Chen A."/>
            <person name="Palaniappan K."/>
            <person name="Land M."/>
            <person name="Hauser L."/>
            <person name="Brambilla E.M."/>
            <person name="Rohde M."/>
            <person name="Verbarg S."/>
            <person name="Goker M."/>
            <person name="Bristow J."/>
            <person name="Eisen J.A."/>
            <person name="Markowitz V."/>
            <person name="Hugenholtz P."/>
            <person name="Kyrpides N.C."/>
            <person name="Klenk H.P."/>
            <person name="Woyke T."/>
        </authorList>
    </citation>
    <scope>NUCLEOTIDE SEQUENCE [LARGE SCALE GENOMIC DNA]</scope>
    <source>
        <strain evidence="3">ATCC 27775 / DSM 1100 / LMG 10767 / O</strain>
        <plasmid evidence="3">Plasmid pHALHY03</plasmid>
    </source>
</reference>
<evidence type="ECO:0000313" key="3">
    <source>
        <dbReference type="Proteomes" id="UP000008461"/>
    </source>
</evidence>
<dbReference type="AlphaFoldDB" id="F4L8D2"/>
<geneLocation type="plasmid" evidence="2 3">
    <name>pHALHY03</name>
</geneLocation>
<dbReference type="EMBL" id="CP002694">
    <property type="protein sequence ID" value="AEE54640.1"/>
    <property type="molecule type" value="Genomic_DNA"/>
</dbReference>
<feature type="compositionally biased region" description="Pro residues" evidence="1">
    <location>
        <begin position="46"/>
        <end position="56"/>
    </location>
</feature>
<gene>
    <name evidence="2" type="ordered locus">Halhy_6830</name>
</gene>
<organism evidence="2 3">
    <name type="scientific">Haliscomenobacter hydrossis (strain ATCC 27775 / DSM 1100 / LMG 10767 / O)</name>
    <dbReference type="NCBI Taxonomy" id="760192"/>
    <lineage>
        <taxon>Bacteria</taxon>
        <taxon>Pseudomonadati</taxon>
        <taxon>Bacteroidota</taxon>
        <taxon>Saprospiria</taxon>
        <taxon>Saprospirales</taxon>
        <taxon>Haliscomenobacteraceae</taxon>
        <taxon>Haliscomenobacter</taxon>
    </lineage>
</organism>
<sequence>MAKSVIDKSKLTLGIAKPIVKKTPDSQTSSGSIEEAVNQIHNNGTPPNPDPQPVAAPEPKTKLPTAKSAQPKASPKTKVQEPAPQFSASAFQGSDSPKKQGRPTSKVDDMDYIRVSIDLPKPLYKSIKKKLVDLEMTMMDYVTMLIEKEEQG</sequence>
<name>F4L8D2_HALH1</name>
<proteinExistence type="predicted"/>
<evidence type="ECO:0000256" key="1">
    <source>
        <dbReference type="SAM" id="MobiDB-lite"/>
    </source>
</evidence>
<keyword evidence="3" id="KW-1185">Reference proteome</keyword>
<keyword evidence="2" id="KW-0614">Plasmid</keyword>